<evidence type="ECO:0000256" key="17">
    <source>
        <dbReference type="ARBA" id="ARBA00023157"/>
    </source>
</evidence>
<dbReference type="PROSITE" id="PS51296">
    <property type="entry name" value="RIESKE"/>
    <property type="match status" value="1"/>
</dbReference>
<comment type="subcellular location">
    <subcellularLocation>
        <location evidence="2">Cell membrane</location>
        <topology evidence="2">Single-pass membrane protein</topology>
    </subcellularLocation>
</comment>
<evidence type="ECO:0000256" key="18">
    <source>
        <dbReference type="ARBA" id="ARBA00029351"/>
    </source>
</evidence>
<evidence type="ECO:0000256" key="7">
    <source>
        <dbReference type="ARBA" id="ARBA00022475"/>
    </source>
</evidence>
<dbReference type="RefSeq" id="WP_102611122.1">
    <property type="nucleotide sequence ID" value="NZ_CADIKD010000014.1"/>
</dbReference>
<dbReference type="AlphaFoldDB" id="A0A2N7VZ13"/>
<sequence length="207" mass="22522">MRDKEEQRVDSSRRTWLIATSVMGGFGGVAAVVPFVDSLEPSAKAKAGGAPVEVDISGLKPGEMMTVSWRGKPVWILNRTDDMLAEVKKADPEVADPQSKNPFTMPLPEYCNNEYRSRADHKNILIVVAVCTHLGCSPTARFTPGPQPNLPDNWPGGFLCPCHGSTYDLDGRVFKNKPAPQNLDVPPYMFTNGGKTVVIGKDEHGEA</sequence>
<accession>A0A2N7VZ13</accession>
<evidence type="ECO:0000256" key="20">
    <source>
        <dbReference type="RuleBase" id="RU004497"/>
    </source>
</evidence>
<comment type="subunit">
    <text evidence="3 20">The main subunits of complex b-c1 are: cytochrome b, cytochrome c1 and the Rieske protein.</text>
</comment>
<keyword evidence="17" id="KW-1015">Disulfide bond</keyword>
<name>A0A2N7VZ13_9BURK</name>
<dbReference type="GO" id="GO:0046872">
    <property type="term" value="F:metal ion binding"/>
    <property type="evidence" value="ECO:0007669"/>
    <property type="project" value="UniProtKB-KW"/>
</dbReference>
<evidence type="ECO:0000259" key="21">
    <source>
        <dbReference type="PROSITE" id="PS51296"/>
    </source>
</evidence>
<evidence type="ECO:0000313" key="23">
    <source>
        <dbReference type="Proteomes" id="UP000235347"/>
    </source>
</evidence>
<keyword evidence="6 19" id="KW-0813">Transport</keyword>
<feature type="domain" description="Rieske" evidence="21">
    <location>
        <begin position="89"/>
        <end position="197"/>
    </location>
</feature>
<keyword evidence="13 19" id="KW-1133">Transmembrane helix</keyword>
<keyword evidence="15" id="KW-0411">Iron-sulfur</keyword>
<dbReference type="InterPro" id="IPR017941">
    <property type="entry name" value="Rieske_2Fe-2S"/>
</dbReference>
<evidence type="ECO:0000256" key="3">
    <source>
        <dbReference type="ARBA" id="ARBA00011649"/>
    </source>
</evidence>
<dbReference type="EC" id="7.1.1.8" evidence="4 19"/>
<evidence type="ECO:0000256" key="12">
    <source>
        <dbReference type="ARBA" id="ARBA00022982"/>
    </source>
</evidence>
<dbReference type="InterPro" id="IPR014349">
    <property type="entry name" value="Rieske_Fe-S_prot"/>
</dbReference>
<comment type="cofactor">
    <cofactor evidence="19">
        <name>[2Fe-2S] cluster</name>
        <dbReference type="ChEBI" id="CHEBI:190135"/>
    </cofactor>
    <text evidence="19">Binds 1 [2Fe-2S] cluster per subunit.</text>
</comment>
<evidence type="ECO:0000256" key="5">
    <source>
        <dbReference type="ARBA" id="ARBA00019816"/>
    </source>
</evidence>
<dbReference type="InterPro" id="IPR006317">
    <property type="entry name" value="Ubiquinol_cyt_c_Rdtase_Fe-S-su"/>
</dbReference>
<keyword evidence="7" id="KW-1003">Cell membrane</keyword>
<organism evidence="22 23">
    <name type="scientific">Trinickia soli</name>
    <dbReference type="NCBI Taxonomy" id="380675"/>
    <lineage>
        <taxon>Bacteria</taxon>
        <taxon>Pseudomonadati</taxon>
        <taxon>Pseudomonadota</taxon>
        <taxon>Betaproteobacteria</taxon>
        <taxon>Burkholderiales</taxon>
        <taxon>Burkholderiaceae</taxon>
        <taxon>Trinickia</taxon>
    </lineage>
</organism>
<keyword evidence="11" id="KW-1278">Translocase</keyword>
<comment type="caution">
    <text evidence="22">The sequence shown here is derived from an EMBL/GenBank/DDBJ whole genome shotgun (WGS) entry which is preliminary data.</text>
</comment>
<reference evidence="22 23" key="1">
    <citation type="submission" date="2018-01" db="EMBL/GenBank/DDBJ databases">
        <title>Whole genome analyses suggest that Burkholderia sensu lato contains two further novel genera in the rhizoxinica-symbiotica group Mycetohabitans gen. nov., and Trinickia gen. nov.: implications for the evolution of diazotrophy and nodulation in the Burkholderiaceae.</title>
        <authorList>
            <person name="Estrada-de los Santos P."/>
            <person name="Palmer M."/>
            <person name="Chavez-Ramirez B."/>
            <person name="Beukes C."/>
            <person name="Steenkamp E.T."/>
            <person name="Hirsch A.M."/>
            <person name="Manyaka P."/>
            <person name="Maluk M."/>
            <person name="Lafos M."/>
            <person name="Crook M."/>
            <person name="Gross E."/>
            <person name="Simon M.F."/>
            <person name="Bueno dos Reis Junior F."/>
            <person name="Poole P.S."/>
            <person name="Venter S.N."/>
            <person name="James E.K."/>
        </authorList>
    </citation>
    <scope>NUCLEOTIDE SEQUENCE [LARGE SCALE GENOMIC DNA]</scope>
    <source>
        <strain evidence="22 23">GP25-8</strain>
    </source>
</reference>
<dbReference type="SUPFAM" id="SSF50022">
    <property type="entry name" value="ISP domain"/>
    <property type="match status" value="1"/>
</dbReference>
<keyword evidence="10" id="KW-0479">Metal-binding</keyword>
<evidence type="ECO:0000256" key="19">
    <source>
        <dbReference type="RuleBase" id="RU004494"/>
    </source>
</evidence>
<evidence type="ECO:0000256" key="1">
    <source>
        <dbReference type="ARBA" id="ARBA00002444"/>
    </source>
</evidence>
<evidence type="ECO:0000256" key="15">
    <source>
        <dbReference type="ARBA" id="ARBA00023014"/>
    </source>
</evidence>
<dbReference type="Pfam" id="PF10399">
    <property type="entry name" value="UCR_Fe-S_N"/>
    <property type="match status" value="1"/>
</dbReference>
<evidence type="ECO:0000313" key="22">
    <source>
        <dbReference type="EMBL" id="PMS22402.1"/>
    </source>
</evidence>
<keyword evidence="12 19" id="KW-0249">Electron transport</keyword>
<comment type="catalytic activity">
    <reaction evidence="18 19">
        <text>a quinol + 2 Fe(III)-[cytochrome c](out) = a quinone + 2 Fe(II)-[cytochrome c](out) + 2 H(+)(out)</text>
        <dbReference type="Rhea" id="RHEA:11484"/>
        <dbReference type="Rhea" id="RHEA-COMP:10350"/>
        <dbReference type="Rhea" id="RHEA-COMP:14399"/>
        <dbReference type="ChEBI" id="CHEBI:15378"/>
        <dbReference type="ChEBI" id="CHEBI:24646"/>
        <dbReference type="ChEBI" id="CHEBI:29033"/>
        <dbReference type="ChEBI" id="CHEBI:29034"/>
        <dbReference type="ChEBI" id="CHEBI:132124"/>
        <dbReference type="EC" id="7.1.1.8"/>
    </reaction>
</comment>
<evidence type="ECO:0000256" key="9">
    <source>
        <dbReference type="ARBA" id="ARBA00022714"/>
    </source>
</evidence>
<dbReference type="Pfam" id="PF00355">
    <property type="entry name" value="Rieske"/>
    <property type="match status" value="1"/>
</dbReference>
<evidence type="ECO:0000256" key="11">
    <source>
        <dbReference type="ARBA" id="ARBA00022967"/>
    </source>
</evidence>
<dbReference type="InterPro" id="IPR036922">
    <property type="entry name" value="Rieske_2Fe-2S_sf"/>
</dbReference>
<dbReference type="PRINTS" id="PR00162">
    <property type="entry name" value="RIESKE"/>
</dbReference>
<evidence type="ECO:0000256" key="14">
    <source>
        <dbReference type="ARBA" id="ARBA00023004"/>
    </source>
</evidence>
<dbReference type="EMBL" id="PNYB01000014">
    <property type="protein sequence ID" value="PMS22402.1"/>
    <property type="molecule type" value="Genomic_DNA"/>
</dbReference>
<dbReference type="GO" id="GO:0008121">
    <property type="term" value="F:quinol-cytochrome-c reductase activity"/>
    <property type="evidence" value="ECO:0007669"/>
    <property type="project" value="UniProtKB-EC"/>
</dbReference>
<protein>
    <recommendedName>
        <fullName evidence="5 19">Ubiquinol-cytochrome c reductase iron-sulfur subunit</fullName>
        <ecNumber evidence="4 19">7.1.1.8</ecNumber>
    </recommendedName>
</protein>
<dbReference type="CDD" id="cd03470">
    <property type="entry name" value="Rieske_cytochrome_bc1"/>
    <property type="match status" value="1"/>
</dbReference>
<comment type="function">
    <text evidence="1">Component of the ubiquinol-cytochrome c reductase complex (complex III or cytochrome b-c1 complex), which is a respiratory chain that generates an electrochemical potential coupled to ATP synthesis.</text>
</comment>
<evidence type="ECO:0000256" key="4">
    <source>
        <dbReference type="ARBA" id="ARBA00012951"/>
    </source>
</evidence>
<dbReference type="Gene3D" id="1.20.5.510">
    <property type="entry name" value="Single helix bin"/>
    <property type="match status" value="1"/>
</dbReference>
<dbReference type="InterPro" id="IPR019470">
    <property type="entry name" value="Ubiq_cytC_Rdtase_Fe-S_su_TAT"/>
</dbReference>
<evidence type="ECO:0000256" key="8">
    <source>
        <dbReference type="ARBA" id="ARBA00022692"/>
    </source>
</evidence>
<evidence type="ECO:0000256" key="2">
    <source>
        <dbReference type="ARBA" id="ARBA00004162"/>
    </source>
</evidence>
<dbReference type="Gene3D" id="2.102.10.10">
    <property type="entry name" value="Rieske [2Fe-2S] iron-sulphur domain"/>
    <property type="match status" value="1"/>
</dbReference>
<dbReference type="InterPro" id="IPR005805">
    <property type="entry name" value="Rieske_Fe-S_prot_C"/>
</dbReference>
<keyword evidence="14" id="KW-0408">Iron</keyword>
<evidence type="ECO:0000256" key="10">
    <source>
        <dbReference type="ARBA" id="ARBA00022723"/>
    </source>
</evidence>
<dbReference type="GO" id="GO:0005886">
    <property type="term" value="C:plasma membrane"/>
    <property type="evidence" value="ECO:0007669"/>
    <property type="project" value="UniProtKB-SubCell"/>
</dbReference>
<evidence type="ECO:0000256" key="16">
    <source>
        <dbReference type="ARBA" id="ARBA00023136"/>
    </source>
</evidence>
<keyword evidence="16 19" id="KW-0472">Membrane</keyword>
<evidence type="ECO:0000256" key="13">
    <source>
        <dbReference type="ARBA" id="ARBA00022989"/>
    </source>
</evidence>
<dbReference type="NCBIfam" id="TIGR01416">
    <property type="entry name" value="Rieske_proteo"/>
    <property type="match status" value="1"/>
</dbReference>
<keyword evidence="23" id="KW-1185">Reference proteome</keyword>
<dbReference type="Proteomes" id="UP000235347">
    <property type="component" value="Unassembled WGS sequence"/>
</dbReference>
<dbReference type="GO" id="GO:0051537">
    <property type="term" value="F:2 iron, 2 sulfur cluster binding"/>
    <property type="evidence" value="ECO:0007669"/>
    <property type="project" value="UniProtKB-KW"/>
</dbReference>
<evidence type="ECO:0000256" key="6">
    <source>
        <dbReference type="ARBA" id="ARBA00022448"/>
    </source>
</evidence>
<gene>
    <name evidence="22" type="primary">petA</name>
    <name evidence="22" type="ORF">C0Z19_17065</name>
</gene>
<dbReference type="PANTHER" id="PTHR10134">
    <property type="entry name" value="CYTOCHROME B-C1 COMPLEX SUBUNIT RIESKE, MITOCHONDRIAL"/>
    <property type="match status" value="1"/>
</dbReference>
<comment type="miscellaneous">
    <text evidence="19">The Rieske protein is a high potential 2Fe-2S protein.</text>
</comment>
<keyword evidence="9" id="KW-0001">2Fe-2S</keyword>
<proteinExistence type="predicted"/>
<keyword evidence="8 19" id="KW-0812">Transmembrane</keyword>
<feature type="transmembrane region" description="Helical" evidence="19">
    <location>
        <begin position="16"/>
        <end position="36"/>
    </location>
</feature>